<gene>
    <name evidence="2" type="ORF">B0T18DRAFT_437119</name>
</gene>
<evidence type="ECO:0000259" key="1">
    <source>
        <dbReference type="Pfam" id="PF01636"/>
    </source>
</evidence>
<comment type="caution">
    <text evidence="2">The sequence shown here is derived from an EMBL/GenBank/DDBJ whole genome shotgun (WGS) entry which is preliminary data.</text>
</comment>
<evidence type="ECO:0000313" key="3">
    <source>
        <dbReference type="Proteomes" id="UP001172155"/>
    </source>
</evidence>
<name>A0AA40F1V3_9PEZI</name>
<dbReference type="SUPFAM" id="SSF56112">
    <property type="entry name" value="Protein kinase-like (PK-like)"/>
    <property type="match status" value="1"/>
</dbReference>
<dbReference type="PANTHER" id="PTHR21310">
    <property type="entry name" value="AMINOGLYCOSIDE PHOSPHOTRANSFERASE-RELATED-RELATED"/>
    <property type="match status" value="1"/>
</dbReference>
<evidence type="ECO:0000313" key="2">
    <source>
        <dbReference type="EMBL" id="KAK0749643.1"/>
    </source>
</evidence>
<sequence length="258" mass="29819">MDTGGEGGQRTRTWKTWEHCVVIERDRVIKRELGTHELRRRPNQAVLRPFWARELLRNEAATLAFVEANTTIPVPPCRLYTQDGLLHLESKRIANGVLLEEIDRERRAAAAAAAVDHQMTTFVLPQLRSLRRGYIGSVDHSLPVFPPQRVYDHDRRPWDRILAAAVDAFPLCHNHLGPQNIFVCPDTFRIVGIIDWEFAGFFPPYFELPLWRVFDWGGEQTLYEEANARELGFLGLRPGIWLRRVGRSTGAEHFERVY</sequence>
<dbReference type="Proteomes" id="UP001172155">
    <property type="component" value="Unassembled WGS sequence"/>
</dbReference>
<dbReference type="Pfam" id="PF01636">
    <property type="entry name" value="APH"/>
    <property type="match status" value="1"/>
</dbReference>
<dbReference type="InterPro" id="IPR051678">
    <property type="entry name" value="AGP_Transferase"/>
</dbReference>
<protein>
    <submittedName>
        <fullName evidence="2">Aminoglycoside phosphotransferase</fullName>
    </submittedName>
</protein>
<accession>A0AA40F1V3</accession>
<reference evidence="2" key="1">
    <citation type="submission" date="2023-06" db="EMBL/GenBank/DDBJ databases">
        <title>Genome-scale phylogeny and comparative genomics of the fungal order Sordariales.</title>
        <authorList>
            <consortium name="Lawrence Berkeley National Laboratory"/>
            <person name="Hensen N."/>
            <person name="Bonometti L."/>
            <person name="Westerberg I."/>
            <person name="Brannstrom I.O."/>
            <person name="Guillou S."/>
            <person name="Cros-Aarteil S."/>
            <person name="Calhoun S."/>
            <person name="Haridas S."/>
            <person name="Kuo A."/>
            <person name="Mondo S."/>
            <person name="Pangilinan J."/>
            <person name="Riley R."/>
            <person name="LaButti K."/>
            <person name="Andreopoulos B."/>
            <person name="Lipzen A."/>
            <person name="Chen C."/>
            <person name="Yanf M."/>
            <person name="Daum C."/>
            <person name="Ng V."/>
            <person name="Clum A."/>
            <person name="Steindorff A."/>
            <person name="Ohm R."/>
            <person name="Martin F."/>
            <person name="Silar P."/>
            <person name="Natvig D."/>
            <person name="Lalanne C."/>
            <person name="Gautier V."/>
            <person name="Ament-velasquez S.L."/>
            <person name="Kruys A."/>
            <person name="Hutchinson M.I."/>
            <person name="Powell A.J."/>
            <person name="Barry K."/>
            <person name="Miller A.N."/>
            <person name="Grigoriev I.V."/>
            <person name="Debuchy R."/>
            <person name="Gladieux P."/>
            <person name="Thoren M.H."/>
            <person name="Johannesson H."/>
        </authorList>
    </citation>
    <scope>NUCLEOTIDE SEQUENCE</scope>
    <source>
        <strain evidence="2">SMH3187-1</strain>
    </source>
</reference>
<proteinExistence type="predicted"/>
<dbReference type="InterPro" id="IPR002575">
    <property type="entry name" value="Aminoglycoside_PTrfase"/>
</dbReference>
<dbReference type="PANTHER" id="PTHR21310:SF54">
    <property type="entry name" value="AMINOGLYCOSIDE PHOSPHOTRANSFERASE DOMAIN-CONTAINING PROTEIN"/>
    <property type="match status" value="1"/>
</dbReference>
<dbReference type="AlphaFoldDB" id="A0AA40F1V3"/>
<feature type="domain" description="Aminoglycoside phosphotransferase" evidence="1">
    <location>
        <begin position="48"/>
        <end position="217"/>
    </location>
</feature>
<organism evidence="2 3">
    <name type="scientific">Schizothecium vesticola</name>
    <dbReference type="NCBI Taxonomy" id="314040"/>
    <lineage>
        <taxon>Eukaryota</taxon>
        <taxon>Fungi</taxon>
        <taxon>Dikarya</taxon>
        <taxon>Ascomycota</taxon>
        <taxon>Pezizomycotina</taxon>
        <taxon>Sordariomycetes</taxon>
        <taxon>Sordariomycetidae</taxon>
        <taxon>Sordariales</taxon>
        <taxon>Schizotheciaceae</taxon>
        <taxon>Schizothecium</taxon>
    </lineage>
</organism>
<dbReference type="EMBL" id="JAUKUD010000003">
    <property type="protein sequence ID" value="KAK0749643.1"/>
    <property type="molecule type" value="Genomic_DNA"/>
</dbReference>
<keyword evidence="3" id="KW-1185">Reference proteome</keyword>
<dbReference type="Gene3D" id="3.90.1200.10">
    <property type="match status" value="1"/>
</dbReference>
<dbReference type="InterPro" id="IPR011009">
    <property type="entry name" value="Kinase-like_dom_sf"/>
</dbReference>